<dbReference type="PROSITE" id="PS50112">
    <property type="entry name" value="PAS"/>
    <property type="match status" value="1"/>
</dbReference>
<dbReference type="EMBL" id="QUMU01000005">
    <property type="protein sequence ID" value="REG31974.1"/>
    <property type="molecule type" value="Genomic_DNA"/>
</dbReference>
<dbReference type="FunFam" id="3.30.450.40:FF:000035">
    <property type="entry name" value="PAS sensor protein"/>
    <property type="match status" value="1"/>
</dbReference>
<dbReference type="Gene3D" id="3.30.450.20">
    <property type="entry name" value="PAS domain"/>
    <property type="match status" value="2"/>
</dbReference>
<evidence type="ECO:0000256" key="4">
    <source>
        <dbReference type="PROSITE-ProRule" id="PRU00169"/>
    </source>
</evidence>
<dbReference type="NCBIfam" id="TIGR00229">
    <property type="entry name" value="sensory_box"/>
    <property type="match status" value="1"/>
</dbReference>
<evidence type="ECO:0000313" key="11">
    <source>
        <dbReference type="Proteomes" id="UP000035579"/>
    </source>
</evidence>
<evidence type="ECO:0000256" key="3">
    <source>
        <dbReference type="ARBA" id="ARBA00022777"/>
    </source>
</evidence>
<dbReference type="InterPro" id="IPR011006">
    <property type="entry name" value="CheY-like_superfamily"/>
</dbReference>
<dbReference type="Pfam" id="PF08448">
    <property type="entry name" value="PAS_4"/>
    <property type="match status" value="2"/>
</dbReference>
<evidence type="ECO:0000256" key="1">
    <source>
        <dbReference type="ARBA" id="ARBA00022553"/>
    </source>
</evidence>
<feature type="domain" description="PAC" evidence="8">
    <location>
        <begin position="366"/>
        <end position="419"/>
    </location>
</feature>
<dbReference type="InterPro" id="IPR029016">
    <property type="entry name" value="GAF-like_dom_sf"/>
</dbReference>
<name>A0AAC8QFD4_9BACT</name>
<dbReference type="InterPro" id="IPR001789">
    <property type="entry name" value="Sig_transdc_resp-reg_receiver"/>
</dbReference>
<evidence type="ECO:0000313" key="10">
    <source>
        <dbReference type="EMBL" id="REG31974.1"/>
    </source>
</evidence>
<keyword evidence="3" id="KW-0418">Kinase</keyword>
<dbReference type="RefSeq" id="WP_053067124.1">
    <property type="nucleotide sequence ID" value="NZ_CP011509.1"/>
</dbReference>
<dbReference type="AlphaFoldDB" id="A0AAC8QFD4"/>
<keyword evidence="1 4" id="KW-0597">Phosphoprotein</keyword>
<accession>A0AAC8QFD4</accession>
<feature type="domain" description="Phytochrome chromophore attachment site" evidence="5">
    <location>
        <begin position="530"/>
        <end position="582"/>
    </location>
</feature>
<dbReference type="PANTHER" id="PTHR44591">
    <property type="entry name" value="STRESS RESPONSE REGULATOR PROTEIN 1"/>
    <property type="match status" value="1"/>
</dbReference>
<dbReference type="KEGG" id="age:AA314_08349"/>
<dbReference type="GO" id="GO:0016301">
    <property type="term" value="F:kinase activity"/>
    <property type="evidence" value="ECO:0007669"/>
    <property type="project" value="UniProtKB-KW"/>
</dbReference>
<dbReference type="InterPro" id="IPR035965">
    <property type="entry name" value="PAS-like_dom_sf"/>
</dbReference>
<dbReference type="Pfam" id="PF01590">
    <property type="entry name" value="GAF"/>
    <property type="match status" value="1"/>
</dbReference>
<dbReference type="InterPro" id="IPR000014">
    <property type="entry name" value="PAS"/>
</dbReference>
<dbReference type="InterPro" id="IPR003018">
    <property type="entry name" value="GAF"/>
</dbReference>
<dbReference type="SUPFAM" id="SSF52172">
    <property type="entry name" value="CheY-like"/>
    <property type="match status" value="1"/>
</dbReference>
<dbReference type="InterPro" id="IPR016132">
    <property type="entry name" value="Phyto_chromo_attachment"/>
</dbReference>
<dbReference type="Pfam" id="PF00072">
    <property type="entry name" value="Response_reg"/>
    <property type="match status" value="1"/>
</dbReference>
<feature type="domain" description="PAC" evidence="8">
    <location>
        <begin position="232"/>
        <end position="287"/>
    </location>
</feature>
<evidence type="ECO:0000259" key="5">
    <source>
        <dbReference type="PROSITE" id="PS50046"/>
    </source>
</evidence>
<dbReference type="SMART" id="SM00448">
    <property type="entry name" value="REC"/>
    <property type="match status" value="1"/>
</dbReference>
<dbReference type="EMBL" id="CP011509">
    <property type="protein sequence ID" value="AKJ06723.1"/>
    <property type="molecule type" value="Genomic_DNA"/>
</dbReference>
<sequence length="767" mass="84857">MKSAAPLSGAAPAPAPASILIVDDNPNQLVALEALLVPLGQRIVKASSGEEALRLLLGLDCALVLLDVHLPGIDGFEVARLMRERERTHRTPIIFLSGLTADAAFTSRGYDMGAVDFLFKPFDPQVLRAKVEVFVELYLHRERLKLQAERDKAETERARLLSLLVQTPAAIALTRGTDFVFEFANPLYEKVVGRSVPLGRPLREVLPEVISQPGVMEALRRAMRTGEPFVGREFPVTLDRRGTGSAEETFFDLVYQPLRDEHGEVTWLLTHAVEVTEQVRARRKLEFTEVELRQREAEFRGLAENIPDLVARFDRRHRLLYVNPVVERILGLPPERFPGRTMDELGMPLEKMSHWEGAFHEAFSGRNASLEFVFPTPSGPRSFEAHVVPERDDHGEVRSVLAVARDVTEARNREQALRESEGRFRLMAEASELLSSLEDRTVLRKLTELVVPRLADWAAVDLLSETGTVERVAADHCEPEKAALAFELARRWPIDTSHRGIGQVLRTGEPLLLEHLPDELLPSLARSEEHLRLARTLGFRSALSVPLLSRGRVLGALTLVHSESDRRFSGKDLPLVQELARRAGLAVDNALLYGEARGAQGRASRLQAVAAALSRAATPEDVARAILTAGLESAGTHAGIIYVREPQGGLRALHLQGYSEEVVRTQSHLPAGSPSPPLDVALAGEARWFSSAEELVARYPHLAAVAGAFEARAGLPLRAEEHSLGCLWLSFPDKRCFSPEERDFLTALAQLCSQALERARLFARALP</sequence>
<dbReference type="PROSITE" id="PS50110">
    <property type="entry name" value="RESPONSE_REGULATORY"/>
    <property type="match status" value="1"/>
</dbReference>
<dbReference type="Pfam" id="PF13185">
    <property type="entry name" value="GAF_2"/>
    <property type="match status" value="1"/>
</dbReference>
<dbReference type="SUPFAM" id="SSF55781">
    <property type="entry name" value="GAF domain-like"/>
    <property type="match status" value="2"/>
</dbReference>
<dbReference type="SMART" id="SM00091">
    <property type="entry name" value="PAS"/>
    <property type="match status" value="2"/>
</dbReference>
<dbReference type="SMART" id="SM00065">
    <property type="entry name" value="GAF"/>
    <property type="match status" value="2"/>
</dbReference>
<dbReference type="InterPro" id="IPR013656">
    <property type="entry name" value="PAS_4"/>
</dbReference>
<dbReference type="CDD" id="cd00130">
    <property type="entry name" value="PAS"/>
    <property type="match status" value="1"/>
</dbReference>
<feature type="modified residue" description="4-aspartylphosphate" evidence="4">
    <location>
        <position position="67"/>
    </location>
</feature>
<evidence type="ECO:0000256" key="2">
    <source>
        <dbReference type="ARBA" id="ARBA00022679"/>
    </source>
</evidence>
<feature type="domain" description="Response regulatory" evidence="6">
    <location>
        <begin position="18"/>
        <end position="135"/>
    </location>
</feature>
<dbReference type="Gene3D" id="3.40.50.2300">
    <property type="match status" value="1"/>
</dbReference>
<evidence type="ECO:0000259" key="6">
    <source>
        <dbReference type="PROSITE" id="PS50110"/>
    </source>
</evidence>
<evidence type="ECO:0000259" key="7">
    <source>
        <dbReference type="PROSITE" id="PS50112"/>
    </source>
</evidence>
<evidence type="ECO:0000313" key="9">
    <source>
        <dbReference type="EMBL" id="AKJ06723.1"/>
    </source>
</evidence>
<protein>
    <submittedName>
        <fullName evidence="10">PAS domain S-box-containing protein</fullName>
    </submittedName>
    <submittedName>
        <fullName evidence="9">Serine phosphatase RsbU, regulator of sigma subunit</fullName>
    </submittedName>
</protein>
<evidence type="ECO:0000259" key="8">
    <source>
        <dbReference type="PROSITE" id="PS50113"/>
    </source>
</evidence>
<evidence type="ECO:0000313" key="12">
    <source>
        <dbReference type="Proteomes" id="UP000256345"/>
    </source>
</evidence>
<gene>
    <name evidence="9" type="ORF">AA314_08349</name>
    <name evidence="10" type="ORF">ATI61_105301</name>
</gene>
<dbReference type="PROSITE" id="PS50113">
    <property type="entry name" value="PAC"/>
    <property type="match status" value="2"/>
</dbReference>
<dbReference type="InterPro" id="IPR050595">
    <property type="entry name" value="Bact_response_regulator"/>
</dbReference>
<dbReference type="Gene3D" id="3.30.450.40">
    <property type="match status" value="2"/>
</dbReference>
<dbReference type="PROSITE" id="PS50046">
    <property type="entry name" value="PHYTOCHROME_2"/>
    <property type="match status" value="1"/>
</dbReference>
<proteinExistence type="predicted"/>
<keyword evidence="12" id="KW-1185">Reference proteome</keyword>
<dbReference type="Proteomes" id="UP000256345">
    <property type="component" value="Unassembled WGS sequence"/>
</dbReference>
<dbReference type="Proteomes" id="UP000035579">
    <property type="component" value="Chromosome"/>
</dbReference>
<dbReference type="PANTHER" id="PTHR44591:SF3">
    <property type="entry name" value="RESPONSE REGULATORY DOMAIN-CONTAINING PROTEIN"/>
    <property type="match status" value="1"/>
</dbReference>
<reference evidence="9 11" key="1">
    <citation type="submission" date="2015-05" db="EMBL/GenBank/DDBJ databases">
        <title>Genome assembly of Archangium gephyra DSM 2261.</title>
        <authorList>
            <person name="Sharma G."/>
            <person name="Subramanian S."/>
        </authorList>
    </citation>
    <scope>NUCLEOTIDE SEQUENCE [LARGE SCALE GENOMIC DNA]</scope>
    <source>
        <strain evidence="9 11">DSM 2261</strain>
    </source>
</reference>
<dbReference type="SUPFAM" id="SSF55785">
    <property type="entry name" value="PYP-like sensor domain (PAS domain)"/>
    <property type="match status" value="2"/>
</dbReference>
<dbReference type="InterPro" id="IPR000700">
    <property type="entry name" value="PAS-assoc_C"/>
</dbReference>
<organism evidence="9 11">
    <name type="scientific">Archangium gephyra</name>
    <dbReference type="NCBI Taxonomy" id="48"/>
    <lineage>
        <taxon>Bacteria</taxon>
        <taxon>Pseudomonadati</taxon>
        <taxon>Myxococcota</taxon>
        <taxon>Myxococcia</taxon>
        <taxon>Myxococcales</taxon>
        <taxon>Cystobacterineae</taxon>
        <taxon>Archangiaceae</taxon>
        <taxon>Archangium</taxon>
    </lineage>
</organism>
<feature type="domain" description="PAS" evidence="7">
    <location>
        <begin position="295"/>
        <end position="342"/>
    </location>
</feature>
<dbReference type="GO" id="GO:0000160">
    <property type="term" value="P:phosphorelay signal transduction system"/>
    <property type="evidence" value="ECO:0007669"/>
    <property type="project" value="InterPro"/>
</dbReference>
<reference evidence="10 12" key="2">
    <citation type="submission" date="2018-08" db="EMBL/GenBank/DDBJ databases">
        <title>Genomic Encyclopedia of Archaeal and Bacterial Type Strains, Phase II (KMG-II): from individual species to whole genera.</title>
        <authorList>
            <person name="Goeker M."/>
        </authorList>
    </citation>
    <scope>NUCLEOTIDE SEQUENCE [LARGE SCALE GENOMIC DNA]</scope>
    <source>
        <strain evidence="10 12">DSM 2261</strain>
    </source>
</reference>
<keyword evidence="2" id="KW-0808">Transferase</keyword>